<keyword evidence="4 5" id="KW-0472">Membrane</keyword>
<feature type="transmembrane region" description="Helical" evidence="5">
    <location>
        <begin position="277"/>
        <end position="296"/>
    </location>
</feature>
<dbReference type="PANTHER" id="PTHR43701">
    <property type="entry name" value="MEMBRANE TRANSPORTER PROTEIN MJ0441-RELATED"/>
    <property type="match status" value="1"/>
</dbReference>
<protein>
    <recommendedName>
        <fullName evidence="7">Membrane transporter protein</fullName>
    </recommendedName>
</protein>
<keyword evidence="3 5" id="KW-1133">Transmembrane helix</keyword>
<feature type="transmembrane region" description="Helical" evidence="5">
    <location>
        <begin position="88"/>
        <end position="109"/>
    </location>
</feature>
<dbReference type="AlphaFoldDB" id="A0A7S1RQ38"/>
<dbReference type="Pfam" id="PF01925">
    <property type="entry name" value="TauE"/>
    <property type="match status" value="1"/>
</dbReference>
<evidence type="ECO:0000256" key="3">
    <source>
        <dbReference type="ARBA" id="ARBA00022989"/>
    </source>
</evidence>
<evidence type="ECO:0000313" key="6">
    <source>
        <dbReference type="EMBL" id="CAD9172882.1"/>
    </source>
</evidence>
<dbReference type="GO" id="GO:0016020">
    <property type="term" value="C:membrane"/>
    <property type="evidence" value="ECO:0007669"/>
    <property type="project" value="UniProtKB-SubCell"/>
</dbReference>
<dbReference type="EMBL" id="HBGE01083226">
    <property type="protein sequence ID" value="CAD9172882.1"/>
    <property type="molecule type" value="Transcribed_RNA"/>
</dbReference>
<proteinExistence type="predicted"/>
<sequence>MLCGSPLCLSLHPAMARLVRASARMASSFARASARTSSSFALQRPCVPQALRAATVGALAGGSVSCVGVGASLVMIPGLTGVMGMSQLTATATSVTVLSGSVLVTALTFGMYGQLDVGAAACLALPGMVAARLSARHASKVPDRWLRVGFAVLVLGCIPAVAMQAWEKWDAKQHRDVHDEAQDSGAEACTQQKTRPDLALRAPSARQAAAHAAVGTLTGLLTGLLGVGGTPLVMAHLALTGLPQAAVLGTSAAALAPPLLAGAAAHLRLGRVPLATLPPLAVGAAAGSCAGAGLAAELPDELLRGVLVLVLGAVGGQAVRGAAAAMLRR</sequence>
<keyword evidence="2 5" id="KW-0812">Transmembrane</keyword>
<gene>
    <name evidence="6" type="ORF">ACAT0790_LOCUS49651</name>
</gene>
<dbReference type="PANTHER" id="PTHR43701:SF2">
    <property type="entry name" value="MEMBRANE TRANSPORTER PROTEIN YJNA-RELATED"/>
    <property type="match status" value="1"/>
</dbReference>
<evidence type="ECO:0008006" key="7">
    <source>
        <dbReference type="Google" id="ProtNLM"/>
    </source>
</evidence>
<evidence type="ECO:0000256" key="1">
    <source>
        <dbReference type="ARBA" id="ARBA00004141"/>
    </source>
</evidence>
<organism evidence="6">
    <name type="scientific">Alexandrium catenella</name>
    <name type="common">Red tide dinoflagellate</name>
    <name type="synonym">Gonyaulax catenella</name>
    <dbReference type="NCBI Taxonomy" id="2925"/>
    <lineage>
        <taxon>Eukaryota</taxon>
        <taxon>Sar</taxon>
        <taxon>Alveolata</taxon>
        <taxon>Dinophyceae</taxon>
        <taxon>Gonyaulacales</taxon>
        <taxon>Pyrocystaceae</taxon>
        <taxon>Alexandrium</taxon>
    </lineage>
</organism>
<reference evidence="6" key="1">
    <citation type="submission" date="2021-01" db="EMBL/GenBank/DDBJ databases">
        <authorList>
            <person name="Corre E."/>
            <person name="Pelletier E."/>
            <person name="Niang G."/>
            <person name="Scheremetjew M."/>
            <person name="Finn R."/>
            <person name="Kale V."/>
            <person name="Holt S."/>
            <person name="Cochrane G."/>
            <person name="Meng A."/>
            <person name="Brown T."/>
            <person name="Cohen L."/>
        </authorList>
    </citation>
    <scope>NUCLEOTIDE SEQUENCE</scope>
    <source>
        <strain evidence="6">OF101</strain>
    </source>
</reference>
<accession>A0A7S1RQ38</accession>
<comment type="subcellular location">
    <subcellularLocation>
        <location evidence="1">Membrane</location>
        <topology evidence="1">Multi-pass membrane protein</topology>
    </subcellularLocation>
</comment>
<feature type="transmembrane region" description="Helical" evidence="5">
    <location>
        <begin position="54"/>
        <end position="76"/>
    </location>
</feature>
<feature type="transmembrane region" description="Helical" evidence="5">
    <location>
        <begin position="115"/>
        <end position="133"/>
    </location>
</feature>
<feature type="transmembrane region" description="Helical" evidence="5">
    <location>
        <begin position="145"/>
        <end position="166"/>
    </location>
</feature>
<dbReference type="InterPro" id="IPR002781">
    <property type="entry name" value="TM_pro_TauE-like"/>
</dbReference>
<feature type="transmembrane region" description="Helical" evidence="5">
    <location>
        <begin position="245"/>
        <end position="265"/>
    </location>
</feature>
<feature type="transmembrane region" description="Helical" evidence="5">
    <location>
        <begin position="302"/>
        <end position="327"/>
    </location>
</feature>
<dbReference type="InterPro" id="IPR051598">
    <property type="entry name" value="TSUP/Inactive_protease-like"/>
</dbReference>
<evidence type="ECO:0000256" key="5">
    <source>
        <dbReference type="SAM" id="Phobius"/>
    </source>
</evidence>
<evidence type="ECO:0000256" key="2">
    <source>
        <dbReference type="ARBA" id="ARBA00022692"/>
    </source>
</evidence>
<name>A0A7S1RQ38_ALECA</name>
<evidence type="ECO:0000256" key="4">
    <source>
        <dbReference type="ARBA" id="ARBA00023136"/>
    </source>
</evidence>